<gene>
    <name evidence="1" type="ORF">rCG_42568</name>
</gene>
<name>A6K1A8_RAT</name>
<organism evidence="1 2">
    <name type="scientific">Rattus norvegicus</name>
    <name type="common">Rat</name>
    <dbReference type="NCBI Taxonomy" id="10116"/>
    <lineage>
        <taxon>Eukaryota</taxon>
        <taxon>Metazoa</taxon>
        <taxon>Chordata</taxon>
        <taxon>Craniata</taxon>
        <taxon>Vertebrata</taxon>
        <taxon>Euteleostomi</taxon>
        <taxon>Mammalia</taxon>
        <taxon>Eutheria</taxon>
        <taxon>Euarchontoglires</taxon>
        <taxon>Glires</taxon>
        <taxon>Rodentia</taxon>
        <taxon>Myomorpha</taxon>
        <taxon>Muroidea</taxon>
        <taxon>Muridae</taxon>
        <taxon>Murinae</taxon>
        <taxon>Rattus</taxon>
    </lineage>
</organism>
<proteinExistence type="predicted"/>
<feature type="non-terminal residue" evidence="1">
    <location>
        <position position="89"/>
    </location>
</feature>
<evidence type="ECO:0000313" key="2">
    <source>
        <dbReference type="Proteomes" id="UP000234681"/>
    </source>
</evidence>
<dbReference type="AlphaFoldDB" id="A6K1A8"/>
<sequence length="89" mass="10196">MYQFTLPSPEGSTRQEILNVITRDNLSEVRCHPTPAHPREGRSDRVYRVGKPWISPIESLCQTLSWHQQNLDMCTLGYSPGHSEQTCAR</sequence>
<dbReference type="Proteomes" id="UP000234681">
    <property type="component" value="Chromosome 12"/>
</dbReference>
<reference evidence="1 2" key="1">
    <citation type="submission" date="2005-07" db="EMBL/GenBank/DDBJ databases">
        <authorList>
            <person name="Mural R.J."/>
            <person name="Li P.W."/>
            <person name="Adams M.D."/>
            <person name="Amanatides P.G."/>
            <person name="Baden-Tillson H."/>
            <person name="Barnstead M."/>
            <person name="Chin S.H."/>
            <person name="Dew I."/>
            <person name="Evans C.A."/>
            <person name="Ferriera S."/>
            <person name="Flanigan M."/>
            <person name="Fosler C."/>
            <person name="Glodek A."/>
            <person name="Gu Z."/>
            <person name="Holt R.A."/>
            <person name="Jennings D."/>
            <person name="Kraft C.L."/>
            <person name="Lu F."/>
            <person name="Nguyen T."/>
            <person name="Nusskern D.R."/>
            <person name="Pfannkoch C.M."/>
            <person name="Sitter C."/>
            <person name="Sutton G.G."/>
            <person name="Venter J.C."/>
            <person name="Wang Z."/>
            <person name="Woodage T."/>
            <person name="Zheng X.H."/>
            <person name="Zhong F."/>
        </authorList>
    </citation>
    <scope>NUCLEOTIDE SEQUENCE [LARGE SCALE GENOMIC DNA]</scope>
    <source>
        <strain>BN</strain>
        <strain evidence="2">Sprague-Dawley</strain>
    </source>
</reference>
<accession>A6K1A8</accession>
<protein>
    <submittedName>
        <fullName evidence="1">RCG42568</fullName>
    </submittedName>
</protein>
<evidence type="ECO:0000313" key="1">
    <source>
        <dbReference type="EMBL" id="EDL89566.1"/>
    </source>
</evidence>
<dbReference type="EMBL" id="CH474012">
    <property type="protein sequence ID" value="EDL89566.1"/>
    <property type="molecule type" value="Genomic_DNA"/>
</dbReference>